<dbReference type="EC" id="4.2.1.19" evidence="1 2"/>
<dbReference type="EMBL" id="JAHUZB010000001">
    <property type="protein sequence ID" value="MBV7389188.1"/>
    <property type="molecule type" value="Genomic_DNA"/>
</dbReference>
<dbReference type="InterPro" id="IPR020565">
    <property type="entry name" value="ImidazoleglycerP_deHydtase_CS"/>
</dbReference>
<evidence type="ECO:0000256" key="2">
    <source>
        <dbReference type="RuleBase" id="RU000599"/>
    </source>
</evidence>
<accession>A0ABS6T8G9</accession>
<dbReference type="InterPro" id="IPR000807">
    <property type="entry name" value="ImidazoleglycerolP_deHydtase"/>
</dbReference>
<name>A0ABS6T8G9_9ENTE</name>
<organism evidence="3 4">
    <name type="scientific">Enterococcus alishanensis</name>
    <dbReference type="NCBI Taxonomy" id="1303817"/>
    <lineage>
        <taxon>Bacteria</taxon>
        <taxon>Bacillati</taxon>
        <taxon>Bacillota</taxon>
        <taxon>Bacilli</taxon>
        <taxon>Lactobacillales</taxon>
        <taxon>Enterococcaceae</taxon>
        <taxon>Enterococcus</taxon>
    </lineage>
</organism>
<dbReference type="RefSeq" id="WP_218324255.1">
    <property type="nucleotide sequence ID" value="NZ_JAHUZB010000001.1"/>
</dbReference>
<protein>
    <recommendedName>
        <fullName evidence="1 2">Imidazoleglycerol-phosphate dehydratase</fullName>
        <shortName evidence="1">IGPD</shortName>
        <ecNumber evidence="1 2">4.2.1.19</ecNumber>
    </recommendedName>
</protein>
<keyword evidence="4" id="KW-1185">Reference proteome</keyword>
<dbReference type="PROSITE" id="PS00955">
    <property type="entry name" value="IGP_DEHYDRATASE_2"/>
    <property type="match status" value="1"/>
</dbReference>
<keyword evidence="1" id="KW-0028">Amino-acid biosynthesis</keyword>
<dbReference type="NCBIfam" id="NF002111">
    <property type="entry name" value="PRK00951.2-1"/>
    <property type="match status" value="1"/>
</dbReference>
<dbReference type="Pfam" id="PF00475">
    <property type="entry name" value="IGPD"/>
    <property type="match status" value="1"/>
</dbReference>
<dbReference type="CDD" id="cd07914">
    <property type="entry name" value="IGPD"/>
    <property type="match status" value="1"/>
</dbReference>
<proteinExistence type="inferred from homology"/>
<keyword evidence="1 2" id="KW-0368">Histidine biosynthesis</keyword>
<sequence>MRTATVKRDTTETKIQLSLNLDGSGKQSIETGVGFLNHMLELFVRHGRFDLELICNGDTEVDAHHTTEDVGIAIARAFSDALGERRGIKRYGSMLLPMDEALVMTAIDISGRGMAVVELEIPSEKIGSQFDTELVEEFFIAFARELGASVHLHQIAGKNSHHIVEACFKGFGRALGEAVAINQAAPDEIPSTKGTIV</sequence>
<dbReference type="HAMAP" id="MF_00076">
    <property type="entry name" value="HisB"/>
    <property type="match status" value="1"/>
</dbReference>
<dbReference type="PROSITE" id="PS00954">
    <property type="entry name" value="IGP_DEHYDRATASE_1"/>
    <property type="match status" value="1"/>
</dbReference>
<evidence type="ECO:0000313" key="3">
    <source>
        <dbReference type="EMBL" id="MBV7389188.1"/>
    </source>
</evidence>
<dbReference type="GO" id="GO:0004424">
    <property type="term" value="F:imidazoleglycerol-phosphate dehydratase activity"/>
    <property type="evidence" value="ECO:0007669"/>
    <property type="project" value="UniProtKB-EC"/>
</dbReference>
<evidence type="ECO:0000256" key="1">
    <source>
        <dbReference type="HAMAP-Rule" id="MF_00076"/>
    </source>
</evidence>
<comment type="subcellular location">
    <subcellularLocation>
        <location evidence="1 2">Cytoplasm</location>
    </subcellularLocation>
</comment>
<comment type="pathway">
    <text evidence="1 2">Amino-acid biosynthesis; L-histidine biosynthesis; L-histidine from 5-phospho-alpha-D-ribose 1-diphosphate: step 6/9.</text>
</comment>
<comment type="similarity">
    <text evidence="1 2">Belongs to the imidazoleglycerol-phosphate dehydratase family.</text>
</comment>
<dbReference type="PANTHER" id="PTHR23133:SF2">
    <property type="entry name" value="IMIDAZOLEGLYCEROL-PHOSPHATE DEHYDRATASE"/>
    <property type="match status" value="1"/>
</dbReference>
<keyword evidence="1 2" id="KW-0456">Lyase</keyword>
<keyword evidence="1" id="KW-0963">Cytoplasm</keyword>
<dbReference type="Proteomes" id="UP000774130">
    <property type="component" value="Unassembled WGS sequence"/>
</dbReference>
<reference evidence="3 4" key="1">
    <citation type="submission" date="2021-06" db="EMBL/GenBank/DDBJ databases">
        <title>Enterococcus alishanensis sp. nov., a novel lactic acid bacterium isolated from fresh coffee beans.</title>
        <authorList>
            <person name="Chen Y.-S."/>
        </authorList>
    </citation>
    <scope>NUCLEOTIDE SEQUENCE [LARGE SCALE GENOMIC DNA]</scope>
    <source>
        <strain evidence="3 4">ALS3</strain>
    </source>
</reference>
<dbReference type="PANTHER" id="PTHR23133">
    <property type="entry name" value="IMIDAZOLEGLYCEROL-PHOSPHATE DEHYDRATASE HIS7"/>
    <property type="match status" value="1"/>
</dbReference>
<evidence type="ECO:0000313" key="4">
    <source>
        <dbReference type="Proteomes" id="UP000774130"/>
    </source>
</evidence>
<dbReference type="NCBIfam" id="NF002114">
    <property type="entry name" value="PRK00951.2-4"/>
    <property type="match status" value="1"/>
</dbReference>
<comment type="catalytic activity">
    <reaction evidence="1 2">
        <text>D-erythro-1-(imidazol-4-yl)glycerol 3-phosphate = 3-(imidazol-4-yl)-2-oxopropyl phosphate + H2O</text>
        <dbReference type="Rhea" id="RHEA:11040"/>
        <dbReference type="ChEBI" id="CHEBI:15377"/>
        <dbReference type="ChEBI" id="CHEBI:57766"/>
        <dbReference type="ChEBI" id="CHEBI:58278"/>
        <dbReference type="EC" id="4.2.1.19"/>
    </reaction>
</comment>
<gene>
    <name evidence="1 3" type="primary">hisB</name>
    <name evidence="3" type="ORF">KUA55_00735</name>
</gene>
<comment type="caution">
    <text evidence="3">The sequence shown here is derived from an EMBL/GenBank/DDBJ whole genome shotgun (WGS) entry which is preliminary data.</text>
</comment>